<evidence type="ECO:0000313" key="13">
    <source>
        <dbReference type="Proteomes" id="UP000001555"/>
    </source>
</evidence>
<dbReference type="PaxDb" id="6945-B7QD09"/>
<dbReference type="InParanoid" id="B7QD09"/>
<dbReference type="VEuPathDB" id="VectorBase:ISCW022168"/>
<keyword evidence="5" id="KW-0812">Transmembrane</keyword>
<evidence type="ECO:0000256" key="5">
    <source>
        <dbReference type="ARBA" id="ARBA00022692"/>
    </source>
</evidence>
<reference evidence="12" key="2">
    <citation type="submission" date="2020-05" db="UniProtKB">
        <authorList>
            <consortium name="EnsemblMetazoa"/>
        </authorList>
    </citation>
    <scope>IDENTIFICATION</scope>
    <source>
        <strain evidence="12">wikel</strain>
    </source>
</reference>
<evidence type="ECO:0000256" key="7">
    <source>
        <dbReference type="ARBA" id="ARBA00022989"/>
    </source>
</evidence>
<evidence type="ECO:0000313" key="12">
    <source>
        <dbReference type="EnsemblMetazoa" id="ISCW022168-PA"/>
    </source>
</evidence>
<accession>B7QD09</accession>
<dbReference type="VEuPathDB" id="VectorBase:ISCI022168"/>
<evidence type="ECO:0000256" key="9">
    <source>
        <dbReference type="ARBA" id="ARBA00023136"/>
    </source>
</evidence>
<dbReference type="GO" id="GO:0000139">
    <property type="term" value="C:Golgi membrane"/>
    <property type="evidence" value="ECO:0000318"/>
    <property type="project" value="GO_Central"/>
</dbReference>
<reference evidence="11 13" key="1">
    <citation type="submission" date="2008-03" db="EMBL/GenBank/DDBJ databases">
        <title>Annotation of Ixodes scapularis.</title>
        <authorList>
            <consortium name="Ixodes scapularis Genome Project Consortium"/>
            <person name="Caler E."/>
            <person name="Hannick L.I."/>
            <person name="Bidwell S."/>
            <person name="Joardar V."/>
            <person name="Thiagarajan M."/>
            <person name="Amedeo P."/>
            <person name="Galinsky K.J."/>
            <person name="Schobel S."/>
            <person name="Inman J."/>
            <person name="Hostetler J."/>
            <person name="Miller J."/>
            <person name="Hammond M."/>
            <person name="Megy K."/>
            <person name="Lawson D."/>
            <person name="Kodira C."/>
            <person name="Sutton G."/>
            <person name="Meyer J."/>
            <person name="Hill C.A."/>
            <person name="Birren B."/>
            <person name="Nene V."/>
            <person name="Collins F."/>
            <person name="Alarcon-Chaidez F."/>
            <person name="Wikel S."/>
            <person name="Strausberg R."/>
        </authorList>
    </citation>
    <scope>NUCLEOTIDE SEQUENCE [LARGE SCALE GENOMIC DNA]</scope>
    <source>
        <strain evidence="13">Wikel</strain>
        <strain evidence="11">Wikel colony</strain>
    </source>
</reference>
<evidence type="ECO:0000256" key="3">
    <source>
        <dbReference type="ARBA" id="ARBA00022676"/>
    </source>
</evidence>
<dbReference type="InterPro" id="IPR002659">
    <property type="entry name" value="Glyco_trans_31"/>
</dbReference>
<dbReference type="GO" id="GO:0016758">
    <property type="term" value="F:hexosyltransferase activity"/>
    <property type="evidence" value="ECO:0007669"/>
    <property type="project" value="InterPro"/>
</dbReference>
<dbReference type="EMBL" id="ABJB011111843">
    <property type="status" value="NOT_ANNOTATED_CDS"/>
    <property type="molecule type" value="Genomic_DNA"/>
</dbReference>
<evidence type="ECO:0000256" key="10">
    <source>
        <dbReference type="RuleBase" id="RU363063"/>
    </source>
</evidence>
<keyword evidence="6" id="KW-0735">Signal-anchor</keyword>
<evidence type="ECO:0000256" key="8">
    <source>
        <dbReference type="ARBA" id="ARBA00023034"/>
    </source>
</evidence>
<evidence type="ECO:0000256" key="1">
    <source>
        <dbReference type="ARBA" id="ARBA00004323"/>
    </source>
</evidence>
<dbReference type="Proteomes" id="UP000001555">
    <property type="component" value="Unassembled WGS sequence"/>
</dbReference>
<protein>
    <recommendedName>
        <fullName evidence="10">Hexosyltransferase</fullName>
        <ecNumber evidence="10">2.4.1.-</ecNumber>
    </recommendedName>
</protein>
<dbReference type="EC" id="2.4.1.-" evidence="10"/>
<dbReference type="HOGENOM" id="CLU_075720_0_0_1"/>
<dbReference type="Gene3D" id="3.90.550.50">
    <property type="match status" value="1"/>
</dbReference>
<dbReference type="Pfam" id="PF01762">
    <property type="entry name" value="Galactosyl_T"/>
    <property type="match status" value="1"/>
</dbReference>
<dbReference type="EMBL" id="DS910653">
    <property type="protein sequence ID" value="EEC16731.1"/>
    <property type="molecule type" value="Genomic_DNA"/>
</dbReference>
<name>B7QD09_IXOSC</name>
<evidence type="ECO:0000313" key="11">
    <source>
        <dbReference type="EMBL" id="EEC16731.1"/>
    </source>
</evidence>
<dbReference type="EnsemblMetazoa" id="ISCW022168-RA">
    <property type="protein sequence ID" value="ISCW022168-PA"/>
    <property type="gene ID" value="ISCW022168"/>
</dbReference>
<keyword evidence="13" id="KW-1185">Reference proteome</keyword>
<comment type="subcellular location">
    <subcellularLocation>
        <location evidence="1 10">Golgi apparatus membrane</location>
        <topology evidence="1 10">Single-pass type II membrane protein</topology>
    </subcellularLocation>
</comment>
<dbReference type="AlphaFoldDB" id="B7QD09"/>
<evidence type="ECO:0000256" key="4">
    <source>
        <dbReference type="ARBA" id="ARBA00022679"/>
    </source>
</evidence>
<dbReference type="PANTHER" id="PTHR11214:SF376">
    <property type="entry name" value="HEXOSYLTRANSFERASE"/>
    <property type="match status" value="1"/>
</dbReference>
<keyword evidence="8 10" id="KW-0333">Golgi apparatus</keyword>
<sequence length="303" mass="35526">MSIADHLDWLLQRTPFPTERSPPRDRNVEDRRVRRLCSTGKFDTLIFVHTDPTHERERNFYRSTLGHPALSSLFRWTLVFFVGFRPGVNVSAEARVHGDMVRLPYLDSYRNLTYKFVLGIRWVLLRCPSVQRVVKLDDDVFVHPEFLHDYLRLRVRPLDRNIHCSVYQRNTVIRNPHSRHYLSPAVYPAKVFPRHCHGWFIVLPVVVMWELYAAAFRLPMHAIDDAYVTGDLAKLANVKFQDLTVILNATEDQTMALLRGEFLGMVFTGRSKMRVREELWKTLVAIKKRPSVDEAMIQTLKRS</sequence>
<comment type="similarity">
    <text evidence="2 10">Belongs to the glycosyltransferase 31 family.</text>
</comment>
<dbReference type="OrthoDB" id="6355886at2759"/>
<keyword evidence="4 11" id="KW-0808">Transferase</keyword>
<dbReference type="GO" id="GO:0016757">
    <property type="term" value="F:glycosyltransferase activity"/>
    <property type="evidence" value="ECO:0000318"/>
    <property type="project" value="GO_Central"/>
</dbReference>
<dbReference type="PANTHER" id="PTHR11214">
    <property type="entry name" value="BETA-1,3-N-ACETYLGLUCOSAMINYLTRANSFERASE"/>
    <property type="match status" value="1"/>
</dbReference>
<keyword evidence="3 10" id="KW-0328">Glycosyltransferase</keyword>
<evidence type="ECO:0000256" key="6">
    <source>
        <dbReference type="ARBA" id="ARBA00022968"/>
    </source>
</evidence>
<keyword evidence="9" id="KW-0472">Membrane</keyword>
<gene>
    <name evidence="11" type="ORF">IscW_ISCW022168</name>
</gene>
<dbReference type="GO" id="GO:0006493">
    <property type="term" value="P:protein O-linked glycosylation"/>
    <property type="evidence" value="ECO:0000318"/>
    <property type="project" value="GO_Central"/>
</dbReference>
<proteinExistence type="inferred from homology"/>
<dbReference type="VEuPathDB" id="VectorBase:ISCP_027066"/>
<keyword evidence="7" id="KW-1133">Transmembrane helix</keyword>
<evidence type="ECO:0000256" key="2">
    <source>
        <dbReference type="ARBA" id="ARBA00008661"/>
    </source>
</evidence>
<organism>
    <name type="scientific">Ixodes scapularis</name>
    <name type="common">Black-legged tick</name>
    <name type="synonym">Deer tick</name>
    <dbReference type="NCBI Taxonomy" id="6945"/>
    <lineage>
        <taxon>Eukaryota</taxon>
        <taxon>Metazoa</taxon>
        <taxon>Ecdysozoa</taxon>
        <taxon>Arthropoda</taxon>
        <taxon>Chelicerata</taxon>
        <taxon>Arachnida</taxon>
        <taxon>Acari</taxon>
        <taxon>Parasitiformes</taxon>
        <taxon>Ixodida</taxon>
        <taxon>Ixodoidea</taxon>
        <taxon>Ixodidae</taxon>
        <taxon>Ixodinae</taxon>
        <taxon>Ixodes</taxon>
    </lineage>
</organism>